<dbReference type="AlphaFoldDB" id="A0A1W6MVM7"/>
<name>A0A1W6MVM7_9HYPH</name>
<sequence length="74" mass="8131">MAGRESLEVQRAPLKGEGAAAVFIPRFRPLWRIYNGFGFSLKGEGDLQAAQCRYPERAGRALSAMRKSGARSFA</sequence>
<accession>A0A1W6MVM7</accession>
<evidence type="ECO:0000313" key="2">
    <source>
        <dbReference type="Proteomes" id="UP000193978"/>
    </source>
</evidence>
<keyword evidence="2" id="KW-1185">Reference proteome</keyword>
<dbReference type="Proteomes" id="UP000193978">
    <property type="component" value="Chromosome"/>
</dbReference>
<organism evidence="1 2">
    <name type="scientific">Methylocystis bryophila</name>
    <dbReference type="NCBI Taxonomy" id="655015"/>
    <lineage>
        <taxon>Bacteria</taxon>
        <taxon>Pseudomonadati</taxon>
        <taxon>Pseudomonadota</taxon>
        <taxon>Alphaproteobacteria</taxon>
        <taxon>Hyphomicrobiales</taxon>
        <taxon>Methylocystaceae</taxon>
        <taxon>Methylocystis</taxon>
    </lineage>
</organism>
<evidence type="ECO:0000313" key="1">
    <source>
        <dbReference type="EMBL" id="ARN81635.1"/>
    </source>
</evidence>
<proteinExistence type="predicted"/>
<dbReference type="EMBL" id="CP019948">
    <property type="protein sequence ID" value="ARN81635.1"/>
    <property type="molecule type" value="Genomic_DNA"/>
</dbReference>
<dbReference type="STRING" id="655015.B1812_11750"/>
<gene>
    <name evidence="1" type="ORF">B1812_11750</name>
</gene>
<reference evidence="1 2" key="1">
    <citation type="submission" date="2017-02" db="EMBL/GenBank/DDBJ databases">
        <authorList>
            <person name="Peterson S.W."/>
        </authorList>
    </citation>
    <scope>NUCLEOTIDE SEQUENCE [LARGE SCALE GENOMIC DNA]</scope>
    <source>
        <strain evidence="1 2">S285</strain>
    </source>
</reference>
<protein>
    <submittedName>
        <fullName evidence="1">Uncharacterized protein</fullName>
    </submittedName>
</protein>
<dbReference type="KEGG" id="mbry:B1812_11750"/>